<keyword evidence="15" id="KW-1185">Reference proteome</keyword>
<gene>
    <name evidence="14" type="ORF">M427DRAFT_102441</name>
</gene>
<keyword evidence="12" id="KW-0753">Steroid metabolism</keyword>
<keyword evidence="6" id="KW-0752">Steroid biosynthesis</keyword>
<evidence type="ECO:0000256" key="3">
    <source>
        <dbReference type="ARBA" id="ARBA00022516"/>
    </source>
</evidence>
<keyword evidence="7" id="KW-1133">Transmembrane helix</keyword>
<dbReference type="PANTHER" id="PTHR15451">
    <property type="entry name" value="ERGOSTEROL BIOSYNTHETIC PROTEIN 28-RELATED"/>
    <property type="match status" value="1"/>
</dbReference>
<reference evidence="14 15" key="1">
    <citation type="journal article" date="2015" name="Genome Biol. Evol.">
        <title>Phylogenomic analyses indicate that early fungi evolved digesting cell walls of algal ancestors of land plants.</title>
        <authorList>
            <person name="Chang Y."/>
            <person name="Wang S."/>
            <person name="Sekimoto S."/>
            <person name="Aerts A.L."/>
            <person name="Choi C."/>
            <person name="Clum A."/>
            <person name="LaButti K.M."/>
            <person name="Lindquist E.A."/>
            <person name="Yee Ngan C."/>
            <person name="Ohm R.A."/>
            <person name="Salamov A.A."/>
            <person name="Grigoriev I.V."/>
            <person name="Spatafora J.W."/>
            <person name="Berbee M.L."/>
        </authorList>
    </citation>
    <scope>NUCLEOTIDE SEQUENCE [LARGE SCALE GENOMIC DNA]</scope>
    <source>
        <strain evidence="14 15">JEL478</strain>
    </source>
</reference>
<evidence type="ECO:0000256" key="11">
    <source>
        <dbReference type="ARBA" id="ARBA00023166"/>
    </source>
</evidence>
<evidence type="ECO:0000256" key="9">
    <source>
        <dbReference type="ARBA" id="ARBA00023098"/>
    </source>
</evidence>
<dbReference type="OMA" id="AYAAFHI"/>
<dbReference type="Pfam" id="PF03694">
    <property type="entry name" value="Erg28"/>
    <property type="match status" value="1"/>
</dbReference>
<dbReference type="GO" id="GO:0030674">
    <property type="term" value="F:protein-macromolecule adaptor activity"/>
    <property type="evidence" value="ECO:0007669"/>
    <property type="project" value="TreeGrafter"/>
</dbReference>
<feature type="chain" id="PRO_5016276791" evidence="13">
    <location>
        <begin position="27"/>
        <end position="131"/>
    </location>
</feature>
<evidence type="ECO:0000313" key="15">
    <source>
        <dbReference type="Proteomes" id="UP000070544"/>
    </source>
</evidence>
<dbReference type="OrthoDB" id="6485510at2759"/>
<evidence type="ECO:0000256" key="6">
    <source>
        <dbReference type="ARBA" id="ARBA00022955"/>
    </source>
</evidence>
<feature type="signal peptide" evidence="13">
    <location>
        <begin position="1"/>
        <end position="26"/>
    </location>
</feature>
<evidence type="ECO:0000256" key="4">
    <source>
        <dbReference type="ARBA" id="ARBA00022692"/>
    </source>
</evidence>
<sequence length="131" mass="14508">MEYLPPAPGFLPKWLLIVGFVAASNAMSCWTTPTVTQARIYTKTPVSPLASRLMGTWNFTSAVIRVYGAYYITSKPIYEVTMASFLIAFGSFLSEILIGTASVRSFGAVSPLFVSSISFLWMYVEYGNYIK</sequence>
<dbReference type="EMBL" id="KQ965802">
    <property type="protein sequence ID" value="KXS11494.1"/>
    <property type="molecule type" value="Genomic_DNA"/>
</dbReference>
<dbReference type="Proteomes" id="UP000070544">
    <property type="component" value="Unassembled WGS sequence"/>
</dbReference>
<evidence type="ECO:0000256" key="5">
    <source>
        <dbReference type="ARBA" id="ARBA00022824"/>
    </source>
</evidence>
<evidence type="ECO:0000256" key="10">
    <source>
        <dbReference type="ARBA" id="ARBA00023136"/>
    </source>
</evidence>
<comment type="subcellular location">
    <subcellularLocation>
        <location evidence="1">Endoplasmic reticulum membrane</location>
        <topology evidence="1">Multi-pass membrane protein</topology>
    </subcellularLocation>
</comment>
<organism evidence="14 15">
    <name type="scientific">Gonapodya prolifera (strain JEL478)</name>
    <name type="common">Monoblepharis prolifera</name>
    <dbReference type="NCBI Taxonomy" id="1344416"/>
    <lineage>
        <taxon>Eukaryota</taxon>
        <taxon>Fungi</taxon>
        <taxon>Fungi incertae sedis</taxon>
        <taxon>Chytridiomycota</taxon>
        <taxon>Chytridiomycota incertae sedis</taxon>
        <taxon>Monoblepharidomycetes</taxon>
        <taxon>Monoblepharidales</taxon>
        <taxon>Gonapodyaceae</taxon>
        <taxon>Gonapodya</taxon>
    </lineage>
</organism>
<dbReference type="STRING" id="1344416.A0A139A454"/>
<accession>A0A139A454</accession>
<name>A0A139A454_GONPJ</name>
<dbReference type="GO" id="GO:0016126">
    <property type="term" value="P:sterol biosynthetic process"/>
    <property type="evidence" value="ECO:0007669"/>
    <property type="project" value="UniProtKB-KW"/>
</dbReference>
<keyword evidence="5" id="KW-0256">Endoplasmic reticulum</keyword>
<keyword evidence="3" id="KW-0444">Lipid biosynthesis</keyword>
<dbReference type="InterPro" id="IPR005352">
    <property type="entry name" value="Erg28"/>
</dbReference>
<dbReference type="PANTHER" id="PTHR15451:SF19">
    <property type="entry name" value="ERGOSTEROL BIOSYNTHETIC PROTEIN 28 HOMOLOG"/>
    <property type="match status" value="1"/>
</dbReference>
<protein>
    <submittedName>
        <fullName evidence="14">Ergosterol biosynthesis protein Erg28</fullName>
    </submittedName>
</protein>
<keyword evidence="9" id="KW-0443">Lipid metabolism</keyword>
<evidence type="ECO:0000256" key="13">
    <source>
        <dbReference type="SAM" id="SignalP"/>
    </source>
</evidence>
<dbReference type="GO" id="GO:0005789">
    <property type="term" value="C:endoplasmic reticulum membrane"/>
    <property type="evidence" value="ECO:0007669"/>
    <property type="project" value="UniProtKB-SubCell"/>
</dbReference>
<evidence type="ECO:0000256" key="1">
    <source>
        <dbReference type="ARBA" id="ARBA00004477"/>
    </source>
</evidence>
<evidence type="ECO:0000256" key="7">
    <source>
        <dbReference type="ARBA" id="ARBA00022989"/>
    </source>
</evidence>
<evidence type="ECO:0000256" key="8">
    <source>
        <dbReference type="ARBA" id="ARBA00023011"/>
    </source>
</evidence>
<evidence type="ECO:0000256" key="12">
    <source>
        <dbReference type="ARBA" id="ARBA00023221"/>
    </source>
</evidence>
<proteinExistence type="inferred from homology"/>
<keyword evidence="10" id="KW-0472">Membrane</keyword>
<keyword evidence="11" id="KW-1207">Sterol metabolism</keyword>
<comment type="similarity">
    <text evidence="2">Belongs to the ERG28 family.</text>
</comment>
<keyword evidence="4" id="KW-0812">Transmembrane</keyword>
<keyword evidence="13" id="KW-0732">Signal</keyword>
<evidence type="ECO:0000313" key="14">
    <source>
        <dbReference type="EMBL" id="KXS11494.1"/>
    </source>
</evidence>
<evidence type="ECO:0000256" key="2">
    <source>
        <dbReference type="ARBA" id="ARBA00005377"/>
    </source>
</evidence>
<dbReference type="AlphaFoldDB" id="A0A139A454"/>
<keyword evidence="8" id="KW-0756">Sterol biosynthesis</keyword>